<gene>
    <name evidence="1" type="ORF">Pint_05855</name>
</gene>
<evidence type="ECO:0000313" key="2">
    <source>
        <dbReference type="Proteomes" id="UP001163603"/>
    </source>
</evidence>
<proteinExistence type="predicted"/>
<evidence type="ECO:0000313" key="1">
    <source>
        <dbReference type="EMBL" id="KAJ0046054.1"/>
    </source>
</evidence>
<dbReference type="Proteomes" id="UP001163603">
    <property type="component" value="Chromosome 3"/>
</dbReference>
<reference evidence="2" key="1">
    <citation type="journal article" date="2023" name="G3 (Bethesda)">
        <title>Genome assembly and association tests identify interacting loci associated with vigor, precocity, and sex in interspecific pistachio rootstocks.</title>
        <authorList>
            <person name="Palmer W."/>
            <person name="Jacygrad E."/>
            <person name="Sagayaradj S."/>
            <person name="Cavanaugh K."/>
            <person name="Han R."/>
            <person name="Bertier L."/>
            <person name="Beede B."/>
            <person name="Kafkas S."/>
            <person name="Golino D."/>
            <person name="Preece J."/>
            <person name="Michelmore R."/>
        </authorList>
    </citation>
    <scope>NUCLEOTIDE SEQUENCE [LARGE SCALE GENOMIC DNA]</scope>
</reference>
<dbReference type="EMBL" id="CM047738">
    <property type="protein sequence ID" value="KAJ0046054.1"/>
    <property type="molecule type" value="Genomic_DNA"/>
</dbReference>
<accession>A0ACC0Z6U8</accession>
<comment type="caution">
    <text evidence="1">The sequence shown here is derived from an EMBL/GenBank/DDBJ whole genome shotgun (WGS) entry which is preliminary data.</text>
</comment>
<protein>
    <submittedName>
        <fullName evidence="1">Uncharacterized protein</fullName>
    </submittedName>
</protein>
<organism evidence="1 2">
    <name type="scientific">Pistacia integerrima</name>
    <dbReference type="NCBI Taxonomy" id="434235"/>
    <lineage>
        <taxon>Eukaryota</taxon>
        <taxon>Viridiplantae</taxon>
        <taxon>Streptophyta</taxon>
        <taxon>Embryophyta</taxon>
        <taxon>Tracheophyta</taxon>
        <taxon>Spermatophyta</taxon>
        <taxon>Magnoliopsida</taxon>
        <taxon>eudicotyledons</taxon>
        <taxon>Gunneridae</taxon>
        <taxon>Pentapetalae</taxon>
        <taxon>rosids</taxon>
        <taxon>malvids</taxon>
        <taxon>Sapindales</taxon>
        <taxon>Anacardiaceae</taxon>
        <taxon>Pistacia</taxon>
    </lineage>
</organism>
<name>A0ACC0Z6U8_9ROSI</name>
<sequence length="115" mass="13156">MLHEGGRMMLLVKYPRWWDSSPSAQTNCYSVLVWHVCDACTLYLVLISHTVIYRCIVAVDAIKHEFLRLNDKMDAILQVLIRIAGAENHLPSLKIQICCPVACTAPFDMWTVSEY</sequence>
<keyword evidence="2" id="KW-1185">Reference proteome</keyword>